<dbReference type="Pfam" id="PF07007">
    <property type="entry name" value="LprI"/>
    <property type="match status" value="1"/>
</dbReference>
<reference evidence="4" key="1">
    <citation type="submission" date="2017-10" db="EMBL/GenBank/DDBJ databases">
        <authorList>
            <person name="Gaisin V.A."/>
            <person name="Rysina M.S."/>
            <person name="Grouzdev D.S."/>
        </authorList>
    </citation>
    <scope>NUCLEOTIDE SEQUENCE [LARGE SCALE GENOMIC DNA]</scope>
    <source>
        <strain evidence="4">V1</strain>
    </source>
</reference>
<dbReference type="EMBL" id="PDNZ01000006">
    <property type="protein sequence ID" value="PWW81638.1"/>
    <property type="molecule type" value="Genomic_DNA"/>
</dbReference>
<organism evidence="3 4">
    <name type="scientific">Prosthecochloris marina</name>
    <dbReference type="NCBI Taxonomy" id="2017681"/>
    <lineage>
        <taxon>Bacteria</taxon>
        <taxon>Pseudomonadati</taxon>
        <taxon>Chlorobiota</taxon>
        <taxon>Chlorobiia</taxon>
        <taxon>Chlorobiales</taxon>
        <taxon>Chlorobiaceae</taxon>
        <taxon>Prosthecochloris</taxon>
    </lineage>
</organism>
<dbReference type="Proteomes" id="UP000246278">
    <property type="component" value="Unassembled WGS sequence"/>
</dbReference>
<protein>
    <recommendedName>
        <fullName evidence="2">Lysozyme inhibitor LprI-like N-terminal domain-containing protein</fullName>
    </recommendedName>
</protein>
<dbReference type="RefSeq" id="WP_110023757.1">
    <property type="nucleotide sequence ID" value="NZ_PDNZ01000006.1"/>
</dbReference>
<feature type="chain" id="PRO_5016441919" description="Lysozyme inhibitor LprI-like N-terminal domain-containing protein" evidence="1">
    <location>
        <begin position="21"/>
        <end position="142"/>
    </location>
</feature>
<keyword evidence="1" id="KW-0732">Signal</keyword>
<comment type="caution">
    <text evidence="3">The sequence shown here is derived from an EMBL/GenBank/DDBJ whole genome shotgun (WGS) entry which is preliminary data.</text>
</comment>
<evidence type="ECO:0000313" key="3">
    <source>
        <dbReference type="EMBL" id="PWW81638.1"/>
    </source>
</evidence>
<dbReference type="OrthoDB" id="7340239at2"/>
<dbReference type="InterPro" id="IPR009739">
    <property type="entry name" value="LprI-like_N"/>
</dbReference>
<proteinExistence type="predicted"/>
<name>A0A317T4R9_9CHLB</name>
<accession>A0A317T4R9</accession>
<feature type="signal peptide" evidence="1">
    <location>
        <begin position="1"/>
        <end position="20"/>
    </location>
</feature>
<sequence>MNKIWLPVLIVLGFAVPVMMQCATAQTQTELSEQTCAESQEADKELDQVYRQVMKAHKGEKRFTAALKKAQQAWVSFRDLHLVSLYPAENKQMEYGSIYPMCYCLEKTRLTRERIAQLRQWLEGMPEGDPCTGSRRGVKNVR</sequence>
<evidence type="ECO:0000256" key="1">
    <source>
        <dbReference type="SAM" id="SignalP"/>
    </source>
</evidence>
<dbReference type="AlphaFoldDB" id="A0A317T4R9"/>
<evidence type="ECO:0000313" key="4">
    <source>
        <dbReference type="Proteomes" id="UP000246278"/>
    </source>
</evidence>
<keyword evidence="4" id="KW-1185">Reference proteome</keyword>
<dbReference type="Gene3D" id="1.20.1270.180">
    <property type="match status" value="1"/>
</dbReference>
<gene>
    <name evidence="3" type="ORF">CR164_09530</name>
</gene>
<evidence type="ECO:0000259" key="2">
    <source>
        <dbReference type="Pfam" id="PF07007"/>
    </source>
</evidence>
<feature type="domain" description="Lysozyme inhibitor LprI-like N-terminal" evidence="2">
    <location>
        <begin position="23"/>
        <end position="118"/>
    </location>
</feature>